<feature type="coiled-coil region" evidence="1">
    <location>
        <begin position="373"/>
        <end position="407"/>
    </location>
</feature>
<dbReference type="STRING" id="1432307.W9C5P2"/>
<dbReference type="HOGENOM" id="CLU_285122_0_0_1"/>
<evidence type="ECO:0000256" key="2">
    <source>
        <dbReference type="SAM" id="MobiDB-lite"/>
    </source>
</evidence>
<feature type="region of interest" description="Disordered" evidence="2">
    <location>
        <begin position="101"/>
        <end position="178"/>
    </location>
</feature>
<accession>W9C5P2</accession>
<keyword evidence="1" id="KW-0175">Coiled coil</keyword>
<reference evidence="3 4" key="1">
    <citation type="journal article" date="2014" name="Genome Announc.">
        <title>Draft genome sequence of Sclerotinia borealis, a psychrophilic plant pathogenic fungus.</title>
        <authorList>
            <person name="Mardanov A.V."/>
            <person name="Beletsky A.V."/>
            <person name="Kadnikov V.V."/>
            <person name="Ignatov A.N."/>
            <person name="Ravin N.V."/>
        </authorList>
    </citation>
    <scope>NUCLEOTIDE SEQUENCE [LARGE SCALE GENOMIC DNA]</scope>
    <source>
        <strain evidence="4">F-4157</strain>
    </source>
</reference>
<dbReference type="OrthoDB" id="3551595at2759"/>
<keyword evidence="4" id="KW-1185">Reference proteome</keyword>
<organism evidence="3 4">
    <name type="scientific">Sclerotinia borealis (strain F-4128)</name>
    <dbReference type="NCBI Taxonomy" id="1432307"/>
    <lineage>
        <taxon>Eukaryota</taxon>
        <taxon>Fungi</taxon>
        <taxon>Dikarya</taxon>
        <taxon>Ascomycota</taxon>
        <taxon>Pezizomycotina</taxon>
        <taxon>Leotiomycetes</taxon>
        <taxon>Helotiales</taxon>
        <taxon>Sclerotiniaceae</taxon>
        <taxon>Sclerotinia</taxon>
    </lineage>
</organism>
<gene>
    <name evidence="3" type="ORF">SBOR_9756</name>
</gene>
<feature type="compositionally biased region" description="Polar residues" evidence="2">
    <location>
        <begin position="103"/>
        <end position="113"/>
    </location>
</feature>
<protein>
    <submittedName>
        <fullName evidence="3">Uncharacterized protein</fullName>
    </submittedName>
</protein>
<evidence type="ECO:0000256" key="1">
    <source>
        <dbReference type="SAM" id="Coils"/>
    </source>
</evidence>
<dbReference type="Proteomes" id="UP000019487">
    <property type="component" value="Unassembled WGS sequence"/>
</dbReference>
<evidence type="ECO:0000313" key="3">
    <source>
        <dbReference type="EMBL" id="ESZ89860.1"/>
    </source>
</evidence>
<evidence type="ECO:0000313" key="4">
    <source>
        <dbReference type="Proteomes" id="UP000019487"/>
    </source>
</evidence>
<name>W9C5P2_SCLBF</name>
<dbReference type="EMBL" id="AYSA01000751">
    <property type="protein sequence ID" value="ESZ89860.1"/>
    <property type="molecule type" value="Genomic_DNA"/>
</dbReference>
<sequence length="1081" mass="123211">MADEEISDADNARIRDFVVRYLYDYHLPEGEGISGPTIQQAYINELDRVLAESSTSIKNQKKCFKSIVNSMVNEGTTVNFIENADGKGVFRLYDFVRPRDIDSSSNKENNSNGHAEYVSEPSVRPERSHKRIDRSLKEGIDPKALAPKFKKRRITEVDESDASGSETPLSHLRFGSRNSSPQRLARLALGPLDGNRRISAPEQFYSPSVQSDHYTQMEFLPNPESKDENLSSLPIWLQKGLSDLCQKYPDHLFKPTDTRDIQCTDCESIIVVSKSRIMNSFETHLKSKGHLGNMEYRLANSAPPCPPSALSIVSAMPPPPLPLPVAPPLAGLSDSSSPNGGLLETMIANVVQQSTGPLTAHIRSLEHRLVSSENVHNQKLEEMARQLDESENRNRDLFSRLEECKSSTEELSARLFAAEAGSREQMELSRRLRFVEQANESLSASRSSHATQLKEAQGNIKALKQAPIPRIDSAIADQANRILVLGKQHEGTAHDLSRHCKLEEELRRKMIAQMEDERQKLNERVNLLQTAVASRHGDLEELKNKVSRGPQHDQNKYDSLRSQLTSELQTQYIQLSTRIKTIEKKIIQESTQFTSLDHRTAEWIDTTNKKHDSKLADLESAIGKKFLTVSANLTSHIDDLMKQRADRDGEVGAAMEHKLTASERTITTLKHQLIASQNRLAATEETVSQFVSNVNLQKEHTELLAFNWKTWQEDREEELRNLDIEVMKNSSAMEKLQTEHSAFLESTPRTIQQMESRLEAQRQISSKELQESLESSEALLTEKICALQETQVKHRQSTLELQHKQSDTLMNRLDDKVRNVEKTCADLALSTQESQKQNIILMDQKLQERLKSEAQCHKATTDSLIQDFVSKRDRELEVKYEETFRPVLWKYLTEKDQALRKEYDENIETSFQSRMLEREKELELKYEGKFKPLIASFLMDQQKVLRDAYEARIEKLLSGFKDEILSADKENKNPSIKTEEELKSLGLGLTEEKEAALLKKHETDIEELIGIHRAEMGVLEEQTLQRLLTLELTIKDQAQQIEDIDCVFPLVLDDLNGLMIQERVRNRGLRKANLRVRKGGR</sequence>
<proteinExistence type="predicted"/>
<comment type="caution">
    <text evidence="3">The sequence shown here is derived from an EMBL/GenBank/DDBJ whole genome shotgun (WGS) entry which is preliminary data.</text>
</comment>
<dbReference type="AlphaFoldDB" id="W9C5P2"/>
<feature type="coiled-coil region" evidence="1">
    <location>
        <begin position="504"/>
        <end position="531"/>
    </location>
</feature>